<dbReference type="InterPro" id="IPR037066">
    <property type="entry name" value="Plug_dom_sf"/>
</dbReference>
<sequence length="760" mass="85837">MKNSNHNQTHQLLSKIILSTFILMPLNTILGQEKKVTDSTKMNALEEIKVASTRLSKKSPFAFSDIKKEALERNNLGQDLPILLDQMTSVVATSDAGAGVGYTGLRIRGSDATRINVTINGIPYNDAESQGTFWVNMPDFATSVQNIQLQRGAGTSTNGAGAFGASLNLRTLTPAVNGYATTSHSIGSFNTRKHNITFGSGIKNGFYAEGRLSKIASNGYIDRASSDLKSFYTEAGFIGKQTAIKALVFGGKEITYQSWNGTPESVLNGDLTEIKAFINRNDFTPAEIDNLLNSTRTFNHYLYDNQVDNYEQTHYQLHLTHQFSEHLKGTISGNFTKGKGYYEEFKADQKLKKYFPDYINGNSKSDVVRRKWLDNDFYAVVYALNYNTTNFNGSLGGGYNQYDGIHFGELIKHKYIDLPVTNMNYYKSLSKKEDFSVYAKADYTFFYKLQLFLDIQARRIDYITSGLSSDLKPLDIKKTYEFFNPKGGINFAIHKNHHVYSSFAVANKEPNRNDLTKNPIEPKSEQLLDYELGYRFKNKIAQINLNGYYMHYNNQLVLTGALDEVGDAIRENVDKSHRIGVEVEASIQPVKFLKLDFNITKSRNKIKSFDYSVPSTEYDLNGNEIHSTQITKYENTDISFSPSIIGGATVTFYPTKNLSIACIQKYVGKQYLDNTSSENKKLNNYQNSNLSILYILKPKNFAEISFNLLINNIFNKLYESNGYTYSYYSRPQGSNNPAITENFYYPQAGRNFLTGITLKF</sequence>
<keyword evidence="7" id="KW-0408">Iron</keyword>
<keyword evidence="10 12" id="KW-0472">Membrane</keyword>
<evidence type="ECO:0000256" key="1">
    <source>
        <dbReference type="ARBA" id="ARBA00004571"/>
    </source>
</evidence>
<evidence type="ECO:0000256" key="10">
    <source>
        <dbReference type="ARBA" id="ARBA00023136"/>
    </source>
</evidence>
<comment type="subcellular location">
    <subcellularLocation>
        <location evidence="1 12">Cell outer membrane</location>
        <topology evidence="1 12">Multi-pass membrane protein</topology>
    </subcellularLocation>
</comment>
<dbReference type="PROSITE" id="PS52016">
    <property type="entry name" value="TONB_DEPENDENT_REC_3"/>
    <property type="match status" value="1"/>
</dbReference>
<evidence type="ECO:0000256" key="14">
    <source>
        <dbReference type="SAM" id="Phobius"/>
    </source>
</evidence>
<keyword evidence="3 12" id="KW-1134">Transmembrane beta strand</keyword>
<dbReference type="EMBL" id="JAZGZP010000002">
    <property type="protein sequence ID" value="MFK6999617.1"/>
    <property type="molecule type" value="Genomic_DNA"/>
</dbReference>
<reference evidence="17 18" key="1">
    <citation type="submission" date="2024-02" db="EMBL/GenBank/DDBJ databases">
        <title>Comparative Genomic Analysis of Flavobacterium Species Causing Columnaris Disease of Freshwater Fish in Thailand: Insights into Virulence and Resistance Mechanisms.</title>
        <authorList>
            <person name="Nguyen D."/>
            <person name="Chokmangmeepisarn P."/>
            <person name="Khianchaikhan K."/>
            <person name="Morishita M."/>
            <person name="Bunnoy A."/>
            <person name="Rodkhum C."/>
        </authorList>
    </citation>
    <scope>NUCLEOTIDE SEQUENCE [LARGE SCALE GENOMIC DNA]</scope>
    <source>
        <strain evidence="17 18">CNRT2201</strain>
    </source>
</reference>
<keyword evidence="14" id="KW-1133">Transmembrane helix</keyword>
<keyword evidence="4" id="KW-0410">Iron transport</keyword>
<dbReference type="Proteomes" id="UP001621706">
    <property type="component" value="Unassembled WGS sequence"/>
</dbReference>
<dbReference type="Gene3D" id="2.170.130.10">
    <property type="entry name" value="TonB-dependent receptor, plug domain"/>
    <property type="match status" value="1"/>
</dbReference>
<dbReference type="PANTHER" id="PTHR32552:SF68">
    <property type="entry name" value="FERRICHROME OUTER MEMBRANE TRANSPORTER_PHAGE RECEPTOR"/>
    <property type="match status" value="1"/>
</dbReference>
<keyword evidence="8" id="KW-0406">Ion transport</keyword>
<comment type="similarity">
    <text evidence="12 13">Belongs to the TonB-dependent receptor family.</text>
</comment>
<evidence type="ECO:0000256" key="3">
    <source>
        <dbReference type="ARBA" id="ARBA00022452"/>
    </source>
</evidence>
<accession>A0ABW8P516</accession>
<protein>
    <submittedName>
        <fullName evidence="17">TonB-dependent receptor</fullName>
    </submittedName>
</protein>
<evidence type="ECO:0000256" key="13">
    <source>
        <dbReference type="RuleBase" id="RU003357"/>
    </source>
</evidence>
<evidence type="ECO:0000259" key="15">
    <source>
        <dbReference type="Pfam" id="PF00593"/>
    </source>
</evidence>
<evidence type="ECO:0000256" key="9">
    <source>
        <dbReference type="ARBA" id="ARBA00023077"/>
    </source>
</evidence>
<keyword evidence="18" id="KW-1185">Reference proteome</keyword>
<dbReference type="PANTHER" id="PTHR32552">
    <property type="entry name" value="FERRICHROME IRON RECEPTOR-RELATED"/>
    <property type="match status" value="1"/>
</dbReference>
<gene>
    <name evidence="17" type="ORF">V3I07_01775</name>
</gene>
<dbReference type="InterPro" id="IPR012910">
    <property type="entry name" value="Plug_dom"/>
</dbReference>
<keyword evidence="17" id="KW-0675">Receptor</keyword>
<evidence type="ECO:0000256" key="12">
    <source>
        <dbReference type="PROSITE-ProRule" id="PRU01360"/>
    </source>
</evidence>
<name>A0ABW8P516_9FLAO</name>
<dbReference type="RefSeq" id="WP_088397358.1">
    <property type="nucleotide sequence ID" value="NZ_JAZGZP010000002.1"/>
</dbReference>
<comment type="caution">
    <text evidence="17">The sequence shown here is derived from an EMBL/GenBank/DDBJ whole genome shotgun (WGS) entry which is preliminary data.</text>
</comment>
<dbReference type="Gene3D" id="2.40.170.20">
    <property type="entry name" value="TonB-dependent receptor, beta-barrel domain"/>
    <property type="match status" value="1"/>
</dbReference>
<keyword evidence="5 12" id="KW-0812">Transmembrane</keyword>
<dbReference type="InterPro" id="IPR036942">
    <property type="entry name" value="Beta-barrel_TonB_sf"/>
</dbReference>
<feature type="domain" description="TonB-dependent receptor plug" evidence="16">
    <location>
        <begin position="57"/>
        <end position="165"/>
    </location>
</feature>
<dbReference type="InterPro" id="IPR000531">
    <property type="entry name" value="Beta-barrel_TonB"/>
</dbReference>
<evidence type="ECO:0000313" key="18">
    <source>
        <dbReference type="Proteomes" id="UP001621706"/>
    </source>
</evidence>
<feature type="transmembrane region" description="Helical" evidence="14">
    <location>
        <begin position="12"/>
        <end position="30"/>
    </location>
</feature>
<evidence type="ECO:0000256" key="4">
    <source>
        <dbReference type="ARBA" id="ARBA00022496"/>
    </source>
</evidence>
<dbReference type="SUPFAM" id="SSF56935">
    <property type="entry name" value="Porins"/>
    <property type="match status" value="1"/>
</dbReference>
<dbReference type="InterPro" id="IPR039426">
    <property type="entry name" value="TonB-dep_rcpt-like"/>
</dbReference>
<dbReference type="Pfam" id="PF00593">
    <property type="entry name" value="TonB_dep_Rec_b-barrel"/>
    <property type="match status" value="1"/>
</dbReference>
<evidence type="ECO:0000256" key="2">
    <source>
        <dbReference type="ARBA" id="ARBA00022448"/>
    </source>
</evidence>
<evidence type="ECO:0000256" key="8">
    <source>
        <dbReference type="ARBA" id="ARBA00023065"/>
    </source>
</evidence>
<organism evidence="17 18">
    <name type="scientific">Flavobacterium oreochromis</name>
    <dbReference type="NCBI Taxonomy" id="2906078"/>
    <lineage>
        <taxon>Bacteria</taxon>
        <taxon>Pseudomonadati</taxon>
        <taxon>Bacteroidota</taxon>
        <taxon>Flavobacteriia</taxon>
        <taxon>Flavobacteriales</taxon>
        <taxon>Flavobacteriaceae</taxon>
        <taxon>Flavobacterium</taxon>
    </lineage>
</organism>
<evidence type="ECO:0000259" key="16">
    <source>
        <dbReference type="Pfam" id="PF07715"/>
    </source>
</evidence>
<evidence type="ECO:0000313" key="17">
    <source>
        <dbReference type="EMBL" id="MFK6999617.1"/>
    </source>
</evidence>
<evidence type="ECO:0000256" key="11">
    <source>
        <dbReference type="ARBA" id="ARBA00023237"/>
    </source>
</evidence>
<evidence type="ECO:0000256" key="5">
    <source>
        <dbReference type="ARBA" id="ARBA00022692"/>
    </source>
</evidence>
<keyword evidence="6" id="KW-0732">Signal</keyword>
<evidence type="ECO:0000256" key="6">
    <source>
        <dbReference type="ARBA" id="ARBA00022729"/>
    </source>
</evidence>
<evidence type="ECO:0000256" key="7">
    <source>
        <dbReference type="ARBA" id="ARBA00023004"/>
    </source>
</evidence>
<dbReference type="Pfam" id="PF07715">
    <property type="entry name" value="Plug"/>
    <property type="match status" value="1"/>
</dbReference>
<keyword evidence="2 12" id="KW-0813">Transport</keyword>
<feature type="domain" description="TonB-dependent receptor-like beta-barrel" evidence="15">
    <location>
        <begin position="281"/>
        <end position="712"/>
    </location>
</feature>
<keyword evidence="9 13" id="KW-0798">TonB box</keyword>
<keyword evidence="11 12" id="KW-0998">Cell outer membrane</keyword>
<proteinExistence type="inferred from homology"/>